<sequence>MKLILFIFLVVANYALCANILFISPLPSPSHHIWNRVLSMGLIEKGHNITMLSPDSEKKPTANFTVITMTGMYDALGEIFNLEEPSEESTISSIVQMFDFFKFVCDYEFKSKGLEILLNYPKDFFDLIIYDVTVCQCFYPLADKFNNPPLIGVTAFLLPPYLSDSFGNHNHPSYIPFYESEFTSNMTLPQRVLNFFYTYFTIFVRNYFTSAEFQLAKERFGENIRPLQEVERSISLLLANTDPVLNYPIALPPNIIPVGGLHVRPGQALPKDLEQIMKNAKNGIILFSLGTNVNSAALKPQIKQAFLQAFAKLPETIIWKFEADELEGLPKNVIIKKWLPQNDILGHPKTKLFLSHGGALSTQEAMYHGVPVIGIPFFADQYVNIRQMKERGIAEQIDIRKNLTADGIIETIQKVLNCNSYRNKMSEISKLYRDQPQTALERAIFWIEYVMRHGTVEHLVLPARDMPGYITSNLDVSFVFIVALVLFYLLVRKIITIYRHSTKSRRNKKVKQS</sequence>
<dbReference type="PANTHER" id="PTHR48043:SF159">
    <property type="entry name" value="EG:EG0003.4 PROTEIN-RELATED"/>
    <property type="match status" value="1"/>
</dbReference>
<proteinExistence type="inferred from homology"/>
<comment type="subcellular location">
    <subcellularLocation>
        <location evidence="5">Membrane</location>
        <topology evidence="5">Single-pass membrane protein</topology>
    </subcellularLocation>
</comment>
<evidence type="ECO:0000256" key="1">
    <source>
        <dbReference type="ARBA" id="ARBA00009995"/>
    </source>
</evidence>
<dbReference type="PROSITE" id="PS00375">
    <property type="entry name" value="UDPGT"/>
    <property type="match status" value="1"/>
</dbReference>
<protein>
    <recommendedName>
        <fullName evidence="5">UDP-glucuronosyltransferase</fullName>
        <ecNumber evidence="5">2.4.1.17</ecNumber>
    </recommendedName>
</protein>
<dbReference type="PANTHER" id="PTHR48043">
    <property type="entry name" value="EG:EG0003.4 PROTEIN-RELATED"/>
    <property type="match status" value="1"/>
</dbReference>
<dbReference type="Pfam" id="PF00201">
    <property type="entry name" value="UDPGT"/>
    <property type="match status" value="1"/>
</dbReference>
<evidence type="ECO:0000313" key="7">
    <source>
        <dbReference type="Proteomes" id="UP000801492"/>
    </source>
</evidence>
<evidence type="ECO:0000256" key="4">
    <source>
        <dbReference type="RuleBase" id="RU003718"/>
    </source>
</evidence>
<comment type="caution">
    <text evidence="6">The sequence shown here is derived from an EMBL/GenBank/DDBJ whole genome shotgun (WGS) entry which is preliminary data.</text>
</comment>
<evidence type="ECO:0000256" key="3">
    <source>
        <dbReference type="ARBA" id="ARBA00022679"/>
    </source>
</evidence>
<keyword evidence="5" id="KW-0472">Membrane</keyword>
<evidence type="ECO:0000256" key="5">
    <source>
        <dbReference type="RuleBase" id="RU362059"/>
    </source>
</evidence>
<keyword evidence="5" id="KW-0812">Transmembrane</keyword>
<dbReference type="InterPro" id="IPR050271">
    <property type="entry name" value="UDP-glycosyltransferase"/>
</dbReference>
<dbReference type="GO" id="GO:0015020">
    <property type="term" value="F:glucuronosyltransferase activity"/>
    <property type="evidence" value="ECO:0007669"/>
    <property type="project" value="UniProtKB-EC"/>
</dbReference>
<keyword evidence="7" id="KW-1185">Reference proteome</keyword>
<dbReference type="SUPFAM" id="SSF53756">
    <property type="entry name" value="UDP-Glycosyltransferase/glycogen phosphorylase"/>
    <property type="match status" value="1"/>
</dbReference>
<feature type="signal peptide" evidence="5">
    <location>
        <begin position="1"/>
        <end position="17"/>
    </location>
</feature>
<dbReference type="CDD" id="cd03784">
    <property type="entry name" value="GT1_Gtf-like"/>
    <property type="match status" value="1"/>
</dbReference>
<feature type="chain" id="PRO_5035489214" description="UDP-glucuronosyltransferase" evidence="5">
    <location>
        <begin position="18"/>
        <end position="513"/>
    </location>
</feature>
<reference evidence="6" key="1">
    <citation type="submission" date="2019-08" db="EMBL/GenBank/DDBJ databases">
        <title>The genome of the North American firefly Photinus pyralis.</title>
        <authorList>
            <consortium name="Photinus pyralis genome working group"/>
            <person name="Fallon T.R."/>
            <person name="Sander Lower S.E."/>
            <person name="Weng J.-K."/>
        </authorList>
    </citation>
    <scope>NUCLEOTIDE SEQUENCE</scope>
    <source>
        <strain evidence="6">TRF0915ILg1</strain>
        <tissue evidence="6">Whole body</tissue>
    </source>
</reference>
<dbReference type="FunFam" id="3.40.50.2000:FF:000050">
    <property type="entry name" value="UDP-glucuronosyltransferase"/>
    <property type="match status" value="1"/>
</dbReference>
<keyword evidence="5" id="KW-0732">Signal</keyword>
<accession>A0A8K0CZ84</accession>
<dbReference type="InterPro" id="IPR002213">
    <property type="entry name" value="UDP_glucos_trans"/>
</dbReference>
<gene>
    <name evidence="6" type="ORF">ILUMI_09707</name>
</gene>
<dbReference type="OrthoDB" id="5835829at2759"/>
<dbReference type="GO" id="GO:0016020">
    <property type="term" value="C:membrane"/>
    <property type="evidence" value="ECO:0007669"/>
    <property type="project" value="UniProtKB-SubCell"/>
</dbReference>
<dbReference type="AlphaFoldDB" id="A0A8K0CZ84"/>
<evidence type="ECO:0000313" key="6">
    <source>
        <dbReference type="EMBL" id="KAF2896468.1"/>
    </source>
</evidence>
<dbReference type="EC" id="2.4.1.17" evidence="5"/>
<evidence type="ECO:0000256" key="2">
    <source>
        <dbReference type="ARBA" id="ARBA00022676"/>
    </source>
</evidence>
<organism evidence="6 7">
    <name type="scientific">Ignelater luminosus</name>
    <name type="common">Cucubano</name>
    <name type="synonym">Pyrophorus luminosus</name>
    <dbReference type="NCBI Taxonomy" id="2038154"/>
    <lineage>
        <taxon>Eukaryota</taxon>
        <taxon>Metazoa</taxon>
        <taxon>Ecdysozoa</taxon>
        <taxon>Arthropoda</taxon>
        <taxon>Hexapoda</taxon>
        <taxon>Insecta</taxon>
        <taxon>Pterygota</taxon>
        <taxon>Neoptera</taxon>
        <taxon>Endopterygota</taxon>
        <taxon>Coleoptera</taxon>
        <taxon>Polyphaga</taxon>
        <taxon>Elateriformia</taxon>
        <taxon>Elateroidea</taxon>
        <taxon>Elateridae</taxon>
        <taxon>Agrypninae</taxon>
        <taxon>Pyrophorini</taxon>
        <taxon>Ignelater</taxon>
    </lineage>
</organism>
<dbReference type="EMBL" id="VTPC01005077">
    <property type="protein sequence ID" value="KAF2896468.1"/>
    <property type="molecule type" value="Genomic_DNA"/>
</dbReference>
<dbReference type="Proteomes" id="UP000801492">
    <property type="component" value="Unassembled WGS sequence"/>
</dbReference>
<comment type="similarity">
    <text evidence="1 4">Belongs to the UDP-glycosyltransferase family.</text>
</comment>
<comment type="catalytic activity">
    <reaction evidence="5">
        <text>glucuronate acceptor + UDP-alpha-D-glucuronate = acceptor beta-D-glucuronoside + UDP + H(+)</text>
        <dbReference type="Rhea" id="RHEA:21032"/>
        <dbReference type="ChEBI" id="CHEBI:15378"/>
        <dbReference type="ChEBI" id="CHEBI:58052"/>
        <dbReference type="ChEBI" id="CHEBI:58223"/>
        <dbReference type="ChEBI" id="CHEBI:132367"/>
        <dbReference type="ChEBI" id="CHEBI:132368"/>
        <dbReference type="EC" id="2.4.1.17"/>
    </reaction>
</comment>
<keyword evidence="2 4" id="KW-0328">Glycosyltransferase</keyword>
<name>A0A8K0CZ84_IGNLU</name>
<keyword evidence="5" id="KW-1133">Transmembrane helix</keyword>
<dbReference type="InterPro" id="IPR035595">
    <property type="entry name" value="UDP_glycos_trans_CS"/>
</dbReference>
<dbReference type="Gene3D" id="3.40.50.2000">
    <property type="entry name" value="Glycogen Phosphorylase B"/>
    <property type="match status" value="1"/>
</dbReference>
<keyword evidence="3 4" id="KW-0808">Transferase</keyword>
<feature type="transmembrane region" description="Helical" evidence="5">
    <location>
        <begin position="476"/>
        <end position="498"/>
    </location>
</feature>